<evidence type="ECO:0000313" key="5">
    <source>
        <dbReference type="EMBL" id="NKZ37596.1"/>
    </source>
</evidence>
<comment type="caution">
    <text evidence="5">The sequence shown here is derived from an EMBL/GenBank/DDBJ whole genome shotgun (WGS) entry which is preliminary data.</text>
</comment>
<gene>
    <name evidence="5" type="ORF">HF690_01350</name>
</gene>
<dbReference type="RefSeq" id="WP_168608185.1">
    <property type="nucleotide sequence ID" value="NZ_JAAZQD010000001.1"/>
</dbReference>
<evidence type="ECO:0000256" key="1">
    <source>
        <dbReference type="ARBA" id="ARBA00006611"/>
    </source>
</evidence>
<evidence type="ECO:0000313" key="6">
    <source>
        <dbReference type="Proteomes" id="UP000541636"/>
    </source>
</evidence>
<dbReference type="PANTHER" id="PTHR30258">
    <property type="entry name" value="TYPE II SECRETION SYSTEM PROTEIN GSPE-RELATED"/>
    <property type="match status" value="1"/>
</dbReference>
<keyword evidence="3" id="KW-0067">ATP-binding</keyword>
<dbReference type="EMBL" id="JAAZQD010000001">
    <property type="protein sequence ID" value="NKZ37596.1"/>
    <property type="molecule type" value="Genomic_DNA"/>
</dbReference>
<dbReference type="Pfam" id="PF00437">
    <property type="entry name" value="T2SSE"/>
    <property type="match status" value="1"/>
</dbReference>
<feature type="domain" description="Bacterial type II secretion system protein E" evidence="4">
    <location>
        <begin position="505"/>
        <end position="519"/>
    </location>
</feature>
<dbReference type="SUPFAM" id="SSF160246">
    <property type="entry name" value="EspE N-terminal domain-like"/>
    <property type="match status" value="1"/>
</dbReference>
<dbReference type="InterPro" id="IPR001482">
    <property type="entry name" value="T2SS/T4SS_dom"/>
</dbReference>
<dbReference type="AlphaFoldDB" id="A0A846ZGA0"/>
<dbReference type="SUPFAM" id="SSF52540">
    <property type="entry name" value="P-loop containing nucleoside triphosphate hydrolases"/>
    <property type="match status" value="1"/>
</dbReference>
<keyword evidence="6" id="KW-1185">Reference proteome</keyword>
<keyword evidence="2" id="KW-0547">Nucleotide-binding</keyword>
<sequence length="683" mass="75366">MYTREAAWLRGTLDSLPGPRGATLMLGDGSKQHLPSGSFRFVFRPDQRKLPDSPPDAVFDARLHDGSNVRGELWALSTSGEGVAMIGRIGELEGRFLLSRDMLDTLQVNFPSQPVPAPKQPAKPDMDVGADVLLVDDPRQLQSWLDVQVEPGSDPSTEPAHIDLEAWRQRAGDDDEARLRFAQAQRFGLPLVDLTQVEAGEAATRLIPPALARRLRVLPLALRDSAVAVAVLDPANAELNTTLEFLTGRRVVPLLALREPLDACVSECYDRAEDDSILHSLGMRGDGETTTDHADIESLAEQQPIVKLVSGLMAEAIRRRASDIHLRPHENDVSILLRIDGLLQPVRRLAKPLLRVVVSRIKVLAGMDVAEHRLPQDGRATVVEGDNVVDLRISVLPTVDGESVVIRLLNTREGLRNLDQLGLAEHDERLMRDLLSRSHGLVLVTGPTGSGKSTTLYASLLDVRRRNVNIITVEDPVEYHVQDIEQVQVNHSIGYDFNRTLRNILRHDPDVIMIGEIRDRETAEIAVESALTGHIVLSTLHTNSAATTVTRMLDLGVESFLLRSTLIAVLAQRLARRNCRHCLVEETVDPMIRESLGVRPDERFYRGAGCSRCDGTGIHGRQAVYELMPIDAGVRRLIVPNADADAIHEKALEDGMTPLTARALQLAREGVLSLAEVYRIRVE</sequence>
<reference evidence="5 6" key="1">
    <citation type="journal article" date="2017" name="Int. J. Syst. Evol. Microbiol.">
        <title>Oleiagrimonas citrea sp. nov., a marine bacterium isolated from tidal flat sediment and emended description of the genus Oleiagrimonas Fang et al. 2015 and Oleiagrimonas soli.</title>
        <authorList>
            <person name="Yang S.H."/>
            <person name="Seo H.S."/>
            <person name="Seong C.N."/>
            <person name="Kwon K.K."/>
        </authorList>
    </citation>
    <scope>NUCLEOTIDE SEQUENCE [LARGE SCALE GENOMIC DNA]</scope>
    <source>
        <strain evidence="5 6">MEBiC09124</strain>
    </source>
</reference>
<proteinExistence type="inferred from homology"/>
<dbReference type="GO" id="GO:0005524">
    <property type="term" value="F:ATP binding"/>
    <property type="evidence" value="ECO:0007669"/>
    <property type="project" value="UniProtKB-KW"/>
</dbReference>
<dbReference type="InterPro" id="IPR007831">
    <property type="entry name" value="T2SS_GspE_N"/>
</dbReference>
<dbReference type="InterPro" id="IPR027417">
    <property type="entry name" value="P-loop_NTPase"/>
</dbReference>
<protein>
    <submittedName>
        <fullName evidence="5">Type II/IV secretion system protein</fullName>
    </submittedName>
</protein>
<name>A0A846ZGA0_9GAMM</name>
<evidence type="ECO:0000256" key="3">
    <source>
        <dbReference type="ARBA" id="ARBA00022840"/>
    </source>
</evidence>
<dbReference type="Proteomes" id="UP000541636">
    <property type="component" value="Unassembled WGS sequence"/>
</dbReference>
<dbReference type="CDD" id="cd01129">
    <property type="entry name" value="PulE-GspE-like"/>
    <property type="match status" value="1"/>
</dbReference>
<dbReference type="Gene3D" id="3.30.300.160">
    <property type="entry name" value="Type II secretion system, protein E, N-terminal domain"/>
    <property type="match status" value="1"/>
</dbReference>
<organism evidence="5 6">
    <name type="scientific">Oleiagrimonas citrea</name>
    <dbReference type="NCBI Taxonomy" id="1665687"/>
    <lineage>
        <taxon>Bacteria</taxon>
        <taxon>Pseudomonadati</taxon>
        <taxon>Pseudomonadota</taxon>
        <taxon>Gammaproteobacteria</taxon>
        <taxon>Lysobacterales</taxon>
        <taxon>Rhodanobacteraceae</taxon>
        <taxon>Oleiagrimonas</taxon>
    </lineage>
</organism>
<comment type="similarity">
    <text evidence="1">Belongs to the GSP E family.</text>
</comment>
<dbReference type="PROSITE" id="PS00662">
    <property type="entry name" value="T2SP_E"/>
    <property type="match status" value="1"/>
</dbReference>
<accession>A0A846ZGA0</accession>
<dbReference type="InterPro" id="IPR037257">
    <property type="entry name" value="T2SS_E_N_sf"/>
</dbReference>
<evidence type="ECO:0000256" key="2">
    <source>
        <dbReference type="ARBA" id="ARBA00022741"/>
    </source>
</evidence>
<dbReference type="Pfam" id="PF05157">
    <property type="entry name" value="MshEN"/>
    <property type="match status" value="1"/>
</dbReference>
<dbReference type="GO" id="GO:0005886">
    <property type="term" value="C:plasma membrane"/>
    <property type="evidence" value="ECO:0007669"/>
    <property type="project" value="TreeGrafter"/>
</dbReference>
<evidence type="ECO:0000259" key="4">
    <source>
        <dbReference type="PROSITE" id="PS00662"/>
    </source>
</evidence>
<dbReference type="Gene3D" id="3.30.450.90">
    <property type="match status" value="1"/>
</dbReference>
<dbReference type="PANTHER" id="PTHR30258:SF1">
    <property type="entry name" value="PROTEIN TRANSPORT PROTEIN HOFB HOMOLOG"/>
    <property type="match status" value="1"/>
</dbReference>
<dbReference type="GO" id="GO:0016887">
    <property type="term" value="F:ATP hydrolysis activity"/>
    <property type="evidence" value="ECO:0007669"/>
    <property type="project" value="TreeGrafter"/>
</dbReference>
<dbReference type="Gene3D" id="3.40.50.300">
    <property type="entry name" value="P-loop containing nucleotide triphosphate hydrolases"/>
    <property type="match status" value="1"/>
</dbReference>